<proteinExistence type="predicted"/>
<evidence type="ECO:0000313" key="2">
    <source>
        <dbReference type="Proteomes" id="UP000537729"/>
    </source>
</evidence>
<protein>
    <submittedName>
        <fullName evidence="1">Uncharacterized protein</fullName>
    </submittedName>
</protein>
<accession>A0A7Y1ACB9</accession>
<dbReference type="RefSeq" id="WP_169886329.1">
    <property type="nucleotide sequence ID" value="NZ_JAAQWG010000082.1"/>
</dbReference>
<evidence type="ECO:0000313" key="1">
    <source>
        <dbReference type="EMBL" id="NMY13157.1"/>
    </source>
</evidence>
<reference evidence="1 2" key="1">
    <citation type="journal article" date="2020" name="Front. Microbiol.">
        <title>Genetic Organization of the aprX-lipA2 Operon Affects the Proteolytic Potential of Pseudomonas Species in Milk.</title>
        <authorList>
            <person name="Maier C."/>
            <person name="Huptas C."/>
            <person name="von Neubeck M."/>
            <person name="Scherer S."/>
            <person name="Wenning M."/>
            <person name="Lucking G."/>
        </authorList>
    </citation>
    <scope>NUCLEOTIDE SEQUENCE [LARGE SCALE GENOMIC DNA]</scope>
    <source>
        <strain evidence="1 2">DSM 16272</strain>
    </source>
</reference>
<dbReference type="Proteomes" id="UP000537729">
    <property type="component" value="Unassembled WGS sequence"/>
</dbReference>
<dbReference type="EMBL" id="JAAQWG010000082">
    <property type="protein sequence ID" value="NMY13157.1"/>
    <property type="molecule type" value="Genomic_DNA"/>
</dbReference>
<name>A0A7Y1ACB9_PSEVE</name>
<comment type="caution">
    <text evidence="1">The sequence shown here is derived from an EMBL/GenBank/DDBJ whole genome shotgun (WGS) entry which is preliminary data.</text>
</comment>
<sequence length="65" mass="6998">MDDFEHFRGETTCYNRLKFGLGLIVSDVPECNAEPADSDYLVGKVFCAVVLGFAGSTAIARPAVL</sequence>
<dbReference type="AlphaFoldDB" id="A0A7Y1ACB9"/>
<organism evidence="1 2">
    <name type="scientific">Pseudomonas veronii</name>
    <dbReference type="NCBI Taxonomy" id="76761"/>
    <lineage>
        <taxon>Bacteria</taxon>
        <taxon>Pseudomonadati</taxon>
        <taxon>Pseudomonadota</taxon>
        <taxon>Gammaproteobacteria</taxon>
        <taxon>Pseudomonadales</taxon>
        <taxon>Pseudomonadaceae</taxon>
        <taxon>Pseudomonas</taxon>
    </lineage>
</organism>
<gene>
    <name evidence="1" type="ORF">HBO38_32910</name>
</gene>